<accession>A0AAW1DDQ5</accession>
<evidence type="ECO:0000313" key="4">
    <source>
        <dbReference type="Proteomes" id="UP001461498"/>
    </source>
</evidence>
<evidence type="ECO:0000313" key="3">
    <source>
        <dbReference type="EMBL" id="KAK9508562.1"/>
    </source>
</evidence>
<reference evidence="3 4" key="1">
    <citation type="submission" date="2022-12" db="EMBL/GenBank/DDBJ databases">
        <title>Chromosome-level genome assembly of true bugs.</title>
        <authorList>
            <person name="Ma L."/>
            <person name="Li H."/>
        </authorList>
    </citation>
    <scope>NUCLEOTIDE SEQUENCE [LARGE SCALE GENOMIC DNA]</scope>
    <source>
        <strain evidence="3">Lab_2022b</strain>
    </source>
</reference>
<proteinExistence type="predicted"/>
<feature type="coiled-coil region" evidence="1">
    <location>
        <begin position="39"/>
        <end position="66"/>
    </location>
</feature>
<dbReference type="AlphaFoldDB" id="A0AAW1DDQ5"/>
<keyword evidence="2" id="KW-0732">Signal</keyword>
<organism evidence="3 4">
    <name type="scientific">Rhynocoris fuscipes</name>
    <dbReference type="NCBI Taxonomy" id="488301"/>
    <lineage>
        <taxon>Eukaryota</taxon>
        <taxon>Metazoa</taxon>
        <taxon>Ecdysozoa</taxon>
        <taxon>Arthropoda</taxon>
        <taxon>Hexapoda</taxon>
        <taxon>Insecta</taxon>
        <taxon>Pterygota</taxon>
        <taxon>Neoptera</taxon>
        <taxon>Paraneoptera</taxon>
        <taxon>Hemiptera</taxon>
        <taxon>Heteroptera</taxon>
        <taxon>Panheteroptera</taxon>
        <taxon>Cimicomorpha</taxon>
        <taxon>Reduviidae</taxon>
        <taxon>Harpactorinae</taxon>
        <taxon>Harpactorini</taxon>
        <taxon>Rhynocoris</taxon>
    </lineage>
</organism>
<dbReference type="Proteomes" id="UP001461498">
    <property type="component" value="Unassembled WGS sequence"/>
</dbReference>
<keyword evidence="4" id="KW-1185">Reference proteome</keyword>
<comment type="caution">
    <text evidence="3">The sequence shown here is derived from an EMBL/GenBank/DDBJ whole genome shotgun (WGS) entry which is preliminary data.</text>
</comment>
<keyword evidence="1" id="KW-0175">Coiled coil</keyword>
<feature type="chain" id="PRO_5043777283" evidence="2">
    <location>
        <begin position="22"/>
        <end position="245"/>
    </location>
</feature>
<name>A0AAW1DDQ5_9HEMI</name>
<gene>
    <name evidence="3" type="ORF">O3M35_006095</name>
</gene>
<feature type="signal peptide" evidence="2">
    <location>
        <begin position="1"/>
        <end position="21"/>
    </location>
</feature>
<evidence type="ECO:0000256" key="2">
    <source>
        <dbReference type="SAM" id="SignalP"/>
    </source>
</evidence>
<protein>
    <submittedName>
        <fullName evidence="3">Uncharacterized protein</fullName>
    </submittedName>
</protein>
<dbReference type="EMBL" id="JAPXFL010000003">
    <property type="protein sequence ID" value="KAK9508562.1"/>
    <property type="molecule type" value="Genomic_DNA"/>
</dbReference>
<evidence type="ECO:0000256" key="1">
    <source>
        <dbReference type="SAM" id="Coils"/>
    </source>
</evidence>
<sequence length="245" mass="27361">MASVYFTTLITALLLVSSTQAKPQVEENAIVEELQKWAKEKLLGAIDELKKAEQDLKDTVTAALEKSRQELETEYASTLIEYHTHKEALHPKCFQDGLTYLTSYEPVDLPTPDEVFAVSTGTTTTPKPPNCVTEAIKDVGLMLYSVAKYIASILNTMDDIINGYTLCSQGAWYRKFTCLFSYVGTAVTDIYHTLAGIGELISDLTSLGEDMTKQIQNCTHPKKLEIRHQLLLALENAHKCTKLHR</sequence>